<reference evidence="1 2" key="1">
    <citation type="submission" date="2020-08" db="EMBL/GenBank/DDBJ databases">
        <title>Genomic Encyclopedia of Type Strains, Phase III (KMG-III): the genomes of soil and plant-associated and newly described type strains.</title>
        <authorList>
            <person name="Whitman W."/>
        </authorList>
    </citation>
    <scope>NUCLEOTIDE SEQUENCE [LARGE SCALE GENOMIC DNA]</scope>
    <source>
        <strain evidence="1 2">CECT 8075</strain>
    </source>
</reference>
<proteinExistence type="predicted"/>
<dbReference type="AlphaFoldDB" id="A0A7W5E6D9"/>
<dbReference type="SUPFAM" id="SSF53300">
    <property type="entry name" value="vWA-like"/>
    <property type="match status" value="1"/>
</dbReference>
<keyword evidence="2" id="KW-1185">Reference proteome</keyword>
<dbReference type="InterPro" id="IPR036465">
    <property type="entry name" value="vWFA_dom_sf"/>
</dbReference>
<evidence type="ECO:0000313" key="2">
    <source>
        <dbReference type="Proteomes" id="UP000536179"/>
    </source>
</evidence>
<dbReference type="EMBL" id="JACHXU010000043">
    <property type="protein sequence ID" value="MBB3210574.1"/>
    <property type="molecule type" value="Genomic_DNA"/>
</dbReference>
<name>A0A7W5E6D9_9BACT</name>
<protein>
    <recommendedName>
        <fullName evidence="3">VWA domain-containing protein</fullName>
    </recommendedName>
</protein>
<organism evidence="1 2">
    <name type="scientific">Aporhodopirellula rubra</name>
    <dbReference type="NCBI Taxonomy" id="980271"/>
    <lineage>
        <taxon>Bacteria</taxon>
        <taxon>Pseudomonadati</taxon>
        <taxon>Planctomycetota</taxon>
        <taxon>Planctomycetia</taxon>
        <taxon>Pirellulales</taxon>
        <taxon>Pirellulaceae</taxon>
        <taxon>Aporhodopirellula</taxon>
    </lineage>
</organism>
<dbReference type="RefSeq" id="WP_246421323.1">
    <property type="nucleotide sequence ID" value="NZ_JACHXU010000043.1"/>
</dbReference>
<evidence type="ECO:0008006" key="3">
    <source>
        <dbReference type="Google" id="ProtNLM"/>
    </source>
</evidence>
<comment type="caution">
    <text evidence="1">The sequence shown here is derived from an EMBL/GenBank/DDBJ whole genome shotgun (WGS) entry which is preliminary data.</text>
</comment>
<evidence type="ECO:0000313" key="1">
    <source>
        <dbReference type="EMBL" id="MBB3210574.1"/>
    </source>
</evidence>
<dbReference type="Proteomes" id="UP000536179">
    <property type="component" value="Unassembled WGS sequence"/>
</dbReference>
<sequence>MHDLITTATTNDMVTFGLTESKRELIPLAFASFLDSAAIATGRGTFYNSREEQTAAVEAAHLDLMEVDCDVYAAALLMPGVTDYSRQIGVRRLLQTNTVGGLLSAQTRSIVVQRLVQELPTQRMLKLFGTLRRERINNARTRRLILDTLLNADSLEFWAVKYRTKLRVAFTHAWGRRVASILRCVLAKPAGDRTESESQIVRKNLTRLIARTDRVIQSQTTVGVAATHERVEQCVRFILGDENTVTLERLAAYRDAKSDFARGSVLPTETMEGLRSRFHRERSSADVLALTKSQLTSGQKIAVQRKASAAGVDVKFDPARYDAVRLYVYAFEMGMTDAIRHALIEKAKRAAAQLPVRFDRVGVLIDSSLSMVGHDTQARRPIATALALRDMLVATAEESSVLTSDGTTMGVCELVQPSGDTSLAGGLVRLLKEEPDTVFVLTDGYENAPAGRFADVVAAVRRMGVKTPIHQFTPVFAAESRGVRKLSDTLVAMPVNNPESIGLGLLKALMEADVDRGVAALFGMTKLRQLSLTAARNQRDLRPVLEVNDGISKA</sequence>
<accession>A0A7W5E6D9</accession>
<gene>
    <name evidence="1" type="ORF">FHS27_006421</name>
</gene>